<dbReference type="GO" id="GO:0004315">
    <property type="term" value="F:3-oxoacyl-[acyl-carrier-protein] synthase activity"/>
    <property type="evidence" value="ECO:0007669"/>
    <property type="project" value="TreeGrafter"/>
</dbReference>
<protein>
    <submittedName>
        <fullName evidence="5">Beta-ketoacyl-[acyl-carrier-protein] synthase family protein</fullName>
    </submittedName>
</protein>
<proteinExistence type="inferred from homology"/>
<dbReference type="InterPro" id="IPR000794">
    <property type="entry name" value="Beta-ketoacyl_synthase"/>
</dbReference>
<dbReference type="Proteomes" id="UP000823772">
    <property type="component" value="Unassembled WGS sequence"/>
</dbReference>
<comment type="caution">
    <text evidence="5">The sequence shown here is derived from an EMBL/GenBank/DDBJ whole genome shotgun (WGS) entry which is preliminary data.</text>
</comment>
<dbReference type="InterPro" id="IPR014031">
    <property type="entry name" value="Ketoacyl_synth_C"/>
</dbReference>
<dbReference type="EMBL" id="JADILY010000068">
    <property type="protein sequence ID" value="MBO8481530.1"/>
    <property type="molecule type" value="Genomic_DNA"/>
</dbReference>
<dbReference type="PANTHER" id="PTHR11712">
    <property type="entry name" value="POLYKETIDE SYNTHASE-RELATED"/>
    <property type="match status" value="1"/>
</dbReference>
<organism evidence="5 6">
    <name type="scientific">Candidatus Merdivivens faecigallinarum</name>
    <dbReference type="NCBI Taxonomy" id="2840871"/>
    <lineage>
        <taxon>Bacteria</taxon>
        <taxon>Pseudomonadati</taxon>
        <taxon>Bacteroidota</taxon>
        <taxon>Bacteroidia</taxon>
        <taxon>Bacteroidales</taxon>
        <taxon>Muribaculaceae</taxon>
        <taxon>Muribaculaceae incertae sedis</taxon>
        <taxon>Candidatus Merdivivens</taxon>
    </lineage>
</organism>
<comment type="similarity">
    <text evidence="1 3">Belongs to the thiolase-like superfamily. Beta-ketoacyl-ACP synthases family.</text>
</comment>
<name>A0A9D9IZN1_9BACT</name>
<dbReference type="InterPro" id="IPR016039">
    <property type="entry name" value="Thiolase-like"/>
</dbReference>
<evidence type="ECO:0000256" key="1">
    <source>
        <dbReference type="ARBA" id="ARBA00008467"/>
    </source>
</evidence>
<dbReference type="Gene3D" id="3.40.47.10">
    <property type="match status" value="2"/>
</dbReference>
<evidence type="ECO:0000256" key="3">
    <source>
        <dbReference type="RuleBase" id="RU003694"/>
    </source>
</evidence>
<reference evidence="5" key="2">
    <citation type="journal article" date="2021" name="PeerJ">
        <title>Extensive microbial diversity within the chicken gut microbiome revealed by metagenomics and culture.</title>
        <authorList>
            <person name="Gilroy R."/>
            <person name="Ravi A."/>
            <person name="Getino M."/>
            <person name="Pursley I."/>
            <person name="Horton D.L."/>
            <person name="Alikhan N.F."/>
            <person name="Baker D."/>
            <person name="Gharbi K."/>
            <person name="Hall N."/>
            <person name="Watson M."/>
            <person name="Adriaenssens E.M."/>
            <person name="Foster-Nyarko E."/>
            <person name="Jarju S."/>
            <person name="Secka A."/>
            <person name="Antonio M."/>
            <person name="Oren A."/>
            <person name="Chaudhuri R.R."/>
            <person name="La Ragione R."/>
            <person name="Hildebrand F."/>
            <person name="Pallen M.J."/>
        </authorList>
    </citation>
    <scope>NUCLEOTIDE SEQUENCE</scope>
    <source>
        <strain evidence="5">B3-2255</strain>
    </source>
</reference>
<dbReference type="AlphaFoldDB" id="A0A9D9IZN1"/>
<feature type="domain" description="Ketosynthase family 3 (KS3)" evidence="4">
    <location>
        <begin position="3"/>
        <end position="398"/>
    </location>
</feature>
<evidence type="ECO:0000259" key="4">
    <source>
        <dbReference type="PROSITE" id="PS52004"/>
    </source>
</evidence>
<sequence length="399" mass="41890">MSEREVFITGAGTVSALGRGVGAAAGALRSCRSGISLPDVFRTAHRELPVGEVKIDNADLRGLLAKHLPVPRVATRAALLGMLALDEALANAGLSPDDCRHVVLVSATAVGGMDETEKYYPGPVRHEDNLIRFHDCGAVTDVMAERYGGFAMRTTVSTACSASLNAIIFGCDLIRSGRAGIVVAGGTECLTEYHLNGFNSLRILDTDRCRPFDRSRNGLNLGEGAGFVVLESRSSVLRRNAVPVAAVAGYANRCDSYHQTASSPSGEGAFLCMKAALDGASLSPGSISYINAHGTGTPNNDLSEGRAVERVFDSAVPPISSTKAFTGHTTAASGAIESVFSLIAMAEGFLPVSLGFSERMDELSFDPVTDSRASAPFERVMVNAFGFGGNDSCIIYENL</sequence>
<dbReference type="PROSITE" id="PS52004">
    <property type="entry name" value="KS3_2"/>
    <property type="match status" value="1"/>
</dbReference>
<evidence type="ECO:0000313" key="5">
    <source>
        <dbReference type="EMBL" id="MBO8481530.1"/>
    </source>
</evidence>
<dbReference type="Pfam" id="PF02801">
    <property type="entry name" value="Ketoacyl-synt_C"/>
    <property type="match status" value="1"/>
</dbReference>
<dbReference type="InterPro" id="IPR014030">
    <property type="entry name" value="Ketoacyl_synth_N"/>
</dbReference>
<keyword evidence="2 3" id="KW-0808">Transferase</keyword>
<dbReference type="InterPro" id="IPR020841">
    <property type="entry name" value="PKS_Beta-ketoAc_synthase_dom"/>
</dbReference>
<gene>
    <name evidence="5" type="ORF">IAC87_03170</name>
</gene>
<reference evidence="5" key="1">
    <citation type="submission" date="2020-10" db="EMBL/GenBank/DDBJ databases">
        <authorList>
            <person name="Gilroy R."/>
        </authorList>
    </citation>
    <scope>NUCLEOTIDE SEQUENCE</scope>
    <source>
        <strain evidence="5">B3-2255</strain>
    </source>
</reference>
<evidence type="ECO:0000256" key="2">
    <source>
        <dbReference type="ARBA" id="ARBA00022679"/>
    </source>
</evidence>
<dbReference type="PANTHER" id="PTHR11712:SF336">
    <property type="entry name" value="3-OXOACYL-[ACYL-CARRIER-PROTEIN] SYNTHASE, MITOCHONDRIAL"/>
    <property type="match status" value="1"/>
</dbReference>
<dbReference type="SMART" id="SM00825">
    <property type="entry name" value="PKS_KS"/>
    <property type="match status" value="1"/>
</dbReference>
<dbReference type="CDD" id="cd00834">
    <property type="entry name" value="KAS_I_II"/>
    <property type="match status" value="1"/>
</dbReference>
<accession>A0A9D9IZN1</accession>
<dbReference type="SUPFAM" id="SSF53901">
    <property type="entry name" value="Thiolase-like"/>
    <property type="match status" value="1"/>
</dbReference>
<dbReference type="Pfam" id="PF00109">
    <property type="entry name" value="ketoacyl-synt"/>
    <property type="match status" value="1"/>
</dbReference>
<evidence type="ECO:0000313" key="6">
    <source>
        <dbReference type="Proteomes" id="UP000823772"/>
    </source>
</evidence>
<dbReference type="GO" id="GO:0005829">
    <property type="term" value="C:cytosol"/>
    <property type="evidence" value="ECO:0007669"/>
    <property type="project" value="TreeGrafter"/>
</dbReference>
<dbReference type="GO" id="GO:0006633">
    <property type="term" value="P:fatty acid biosynthetic process"/>
    <property type="evidence" value="ECO:0007669"/>
    <property type="project" value="TreeGrafter"/>
</dbReference>